<protein>
    <submittedName>
        <fullName evidence="1">Uncharacterized protein</fullName>
    </submittedName>
</protein>
<name>A0ABQ0SMF7_9BACL</name>
<dbReference type="EMBL" id="BJOD01000010">
    <property type="protein sequence ID" value="GED25054.1"/>
    <property type="molecule type" value="Genomic_DNA"/>
</dbReference>
<dbReference type="RefSeq" id="WP_007778940.1">
    <property type="nucleotide sequence ID" value="NZ_BJOD01000010.1"/>
</dbReference>
<reference evidence="1 2" key="1">
    <citation type="submission" date="2019-06" db="EMBL/GenBank/DDBJ databases">
        <title>Whole genome shotgun sequence of Brevibacillus agri NBRC 15538.</title>
        <authorList>
            <person name="Hosoyama A."/>
            <person name="Uohara A."/>
            <person name="Ohji S."/>
            <person name="Ichikawa N."/>
        </authorList>
    </citation>
    <scope>NUCLEOTIDE SEQUENCE [LARGE SCALE GENOMIC DNA]</scope>
    <source>
        <strain evidence="1 2">NBRC 15538</strain>
    </source>
</reference>
<accession>A0ABQ0SMF7</accession>
<evidence type="ECO:0000313" key="2">
    <source>
        <dbReference type="Proteomes" id="UP000317180"/>
    </source>
</evidence>
<sequence length="54" mass="6148">MLRLPVPFLVLLFLEKTPVQAETVQLATAYSDMEQPMRRNSLAARTRPLRLAPP</sequence>
<dbReference type="Proteomes" id="UP000317180">
    <property type="component" value="Unassembled WGS sequence"/>
</dbReference>
<dbReference type="GeneID" id="82813819"/>
<organism evidence="1 2">
    <name type="scientific">Brevibacillus agri</name>
    <dbReference type="NCBI Taxonomy" id="51101"/>
    <lineage>
        <taxon>Bacteria</taxon>
        <taxon>Bacillati</taxon>
        <taxon>Bacillota</taxon>
        <taxon>Bacilli</taxon>
        <taxon>Bacillales</taxon>
        <taxon>Paenibacillaceae</taxon>
        <taxon>Brevibacillus</taxon>
    </lineage>
</organism>
<comment type="caution">
    <text evidence="1">The sequence shown here is derived from an EMBL/GenBank/DDBJ whole genome shotgun (WGS) entry which is preliminary data.</text>
</comment>
<evidence type="ECO:0000313" key="1">
    <source>
        <dbReference type="EMBL" id="GED25054.1"/>
    </source>
</evidence>
<proteinExistence type="predicted"/>
<keyword evidence="2" id="KW-1185">Reference proteome</keyword>
<gene>
    <name evidence="1" type="ORF">BAG01nite_11560</name>
</gene>